<gene>
    <name evidence="1" type="ORF">HJG59_011412</name>
</gene>
<organism evidence="1 2">
    <name type="scientific">Molossus molossus</name>
    <name type="common">Pallas' mastiff bat</name>
    <name type="synonym">Vespertilio molossus</name>
    <dbReference type="NCBI Taxonomy" id="27622"/>
    <lineage>
        <taxon>Eukaryota</taxon>
        <taxon>Metazoa</taxon>
        <taxon>Chordata</taxon>
        <taxon>Craniata</taxon>
        <taxon>Vertebrata</taxon>
        <taxon>Euteleostomi</taxon>
        <taxon>Mammalia</taxon>
        <taxon>Eutheria</taxon>
        <taxon>Laurasiatheria</taxon>
        <taxon>Chiroptera</taxon>
        <taxon>Yangochiroptera</taxon>
        <taxon>Molossidae</taxon>
        <taxon>Molossus</taxon>
    </lineage>
</organism>
<accession>A0A7J8GK63</accession>
<protein>
    <submittedName>
        <fullName evidence="1">Uncharacterized protein</fullName>
    </submittedName>
</protein>
<dbReference type="Proteomes" id="UP000550707">
    <property type="component" value="Unassembled WGS sequence"/>
</dbReference>
<dbReference type="AlphaFoldDB" id="A0A7J8GK63"/>
<sequence>MGTETFVLLTVSGAFRRDAVVTGVGIARTRLGIARTRVGIVRTRLGIARTGVGIARARLGIVRTEVGIARTGVGIVRTRLGITRTGVGIARARLGIVRTEVTAQRCPFSATFPDTAHRRQVHAIDQPQKVVNTNTYVWPTAGIIPLCSDLATLLQMKKWSTLGFFSITDLSRQQHRGTSFTYLYI</sequence>
<proteinExistence type="predicted"/>
<evidence type="ECO:0000313" key="1">
    <source>
        <dbReference type="EMBL" id="KAF6460494.1"/>
    </source>
</evidence>
<reference evidence="1 2" key="1">
    <citation type="journal article" date="2020" name="Nature">
        <title>Six reference-quality genomes reveal evolution of bat adaptations.</title>
        <authorList>
            <person name="Jebb D."/>
            <person name="Huang Z."/>
            <person name="Pippel M."/>
            <person name="Hughes G.M."/>
            <person name="Lavrichenko K."/>
            <person name="Devanna P."/>
            <person name="Winkler S."/>
            <person name="Jermiin L.S."/>
            <person name="Skirmuntt E.C."/>
            <person name="Katzourakis A."/>
            <person name="Burkitt-Gray L."/>
            <person name="Ray D.A."/>
            <person name="Sullivan K.A.M."/>
            <person name="Roscito J.G."/>
            <person name="Kirilenko B.M."/>
            <person name="Davalos L.M."/>
            <person name="Corthals A.P."/>
            <person name="Power M.L."/>
            <person name="Jones G."/>
            <person name="Ransome R.D."/>
            <person name="Dechmann D.K.N."/>
            <person name="Locatelli A.G."/>
            <person name="Puechmaille S.J."/>
            <person name="Fedrigo O."/>
            <person name="Jarvis E.D."/>
            <person name="Hiller M."/>
            <person name="Vernes S.C."/>
            <person name="Myers E.W."/>
            <person name="Teeling E.C."/>
        </authorList>
    </citation>
    <scope>NUCLEOTIDE SEQUENCE [LARGE SCALE GENOMIC DNA]</scope>
    <source>
        <strain evidence="1">MMolMol1</strain>
        <tissue evidence="1">Muscle</tissue>
    </source>
</reference>
<dbReference type="EMBL" id="JACASF010000009">
    <property type="protein sequence ID" value="KAF6460494.1"/>
    <property type="molecule type" value="Genomic_DNA"/>
</dbReference>
<name>A0A7J8GK63_MOLMO</name>
<dbReference type="InParanoid" id="A0A7J8GK63"/>
<comment type="caution">
    <text evidence="1">The sequence shown here is derived from an EMBL/GenBank/DDBJ whole genome shotgun (WGS) entry which is preliminary data.</text>
</comment>
<keyword evidence="2" id="KW-1185">Reference proteome</keyword>
<evidence type="ECO:0000313" key="2">
    <source>
        <dbReference type="Proteomes" id="UP000550707"/>
    </source>
</evidence>